<keyword evidence="2" id="KW-1185">Reference proteome</keyword>
<gene>
    <name evidence="1" type="primary">mobC</name>
    <name evidence="1" type="ORF">KK060_21420</name>
</gene>
<dbReference type="RefSeq" id="WP_254156147.1">
    <property type="nucleotide sequence ID" value="NZ_JAHESD010000071.1"/>
</dbReference>
<dbReference type="EMBL" id="JAHESD010000071">
    <property type="protein sequence ID" value="MBT1705865.1"/>
    <property type="molecule type" value="Genomic_DNA"/>
</dbReference>
<evidence type="ECO:0000313" key="2">
    <source>
        <dbReference type="Proteomes" id="UP000772618"/>
    </source>
</evidence>
<protein>
    <submittedName>
        <fullName evidence="1">Plasmid mobilization relaxosome protein MobC</fullName>
    </submittedName>
</protein>
<accession>A0ABS5VWS2</accession>
<dbReference type="Pfam" id="PF19514">
    <property type="entry name" value="MobC_2"/>
    <property type="match status" value="1"/>
</dbReference>
<name>A0ABS5VWS2_9BACT</name>
<evidence type="ECO:0000313" key="1">
    <source>
        <dbReference type="EMBL" id="MBT1705865.1"/>
    </source>
</evidence>
<reference evidence="1 2" key="1">
    <citation type="submission" date="2021-05" db="EMBL/GenBank/DDBJ databases">
        <title>A Polyphasic approach of four new species of the genus Ohtaekwangia: Ohtaekwangia histidinii sp. nov., Ohtaekwangia cretensis sp. nov., Ohtaekwangia indiensis sp. nov., Ohtaekwangia reichenbachii sp. nov. from diverse environment.</title>
        <authorList>
            <person name="Octaviana S."/>
        </authorList>
    </citation>
    <scope>NUCLEOTIDE SEQUENCE [LARGE SCALE GENOMIC DNA]</scope>
    <source>
        <strain evidence="1 2">PWU20</strain>
    </source>
</reference>
<organism evidence="1 2">
    <name type="scientific">Chryseosolibacter indicus</name>
    <dbReference type="NCBI Taxonomy" id="2782351"/>
    <lineage>
        <taxon>Bacteria</taxon>
        <taxon>Pseudomonadati</taxon>
        <taxon>Bacteroidota</taxon>
        <taxon>Cytophagia</taxon>
        <taxon>Cytophagales</taxon>
        <taxon>Chryseotaleaceae</taxon>
        <taxon>Chryseosolibacter</taxon>
    </lineage>
</organism>
<sequence length="134" mass="15846">MPRRKGKPDTVLQNEIKTRVNDKRYEKLTDILNKSRYHSMSELVRDILENKPIKVLVHDDSLEQYMEVLVFIQKELRSIGININQITRHFNSSPTESQKMFHAMKVGEQFQQVGLRVDQLLSIVKEIAKKWLQK</sequence>
<comment type="caution">
    <text evidence="1">The sequence shown here is derived from an EMBL/GenBank/DDBJ whole genome shotgun (WGS) entry which is preliminary data.</text>
</comment>
<proteinExistence type="predicted"/>
<dbReference type="Proteomes" id="UP000772618">
    <property type="component" value="Unassembled WGS sequence"/>
</dbReference>
<dbReference type="InterPro" id="IPR045788">
    <property type="entry name" value="MobC_2"/>
</dbReference>